<dbReference type="GO" id="GO:0006891">
    <property type="term" value="P:intra-Golgi vesicle-mediated transport"/>
    <property type="evidence" value="ECO:0007669"/>
    <property type="project" value="TreeGrafter"/>
</dbReference>
<keyword evidence="6" id="KW-1185">Reference proteome</keyword>
<dbReference type="PANTHER" id="PTHR23078:SF2">
    <property type="entry name" value="VESICLE-FUSING ATPASE"/>
    <property type="match status" value="1"/>
</dbReference>
<evidence type="ECO:0000256" key="2">
    <source>
        <dbReference type="ARBA" id="ARBA00022927"/>
    </source>
</evidence>
<dbReference type="InterPro" id="IPR003959">
    <property type="entry name" value="ATPase_AAA_core"/>
</dbReference>
<dbReference type="PANTHER" id="PTHR23078">
    <property type="entry name" value="VESICULAR-FUSION PROTEIN NSF"/>
    <property type="match status" value="1"/>
</dbReference>
<dbReference type="InterPro" id="IPR003960">
    <property type="entry name" value="ATPase_AAA_CS"/>
</dbReference>
<proteinExistence type="predicted"/>
<dbReference type="GO" id="GO:0035494">
    <property type="term" value="P:SNARE complex disassembly"/>
    <property type="evidence" value="ECO:0007669"/>
    <property type="project" value="InterPro"/>
</dbReference>
<feature type="signal peptide" evidence="3">
    <location>
        <begin position="1"/>
        <end position="30"/>
    </location>
</feature>
<evidence type="ECO:0000259" key="4">
    <source>
        <dbReference type="SMART" id="SM00382"/>
    </source>
</evidence>
<dbReference type="SMART" id="SM00382">
    <property type="entry name" value="AAA"/>
    <property type="match status" value="2"/>
</dbReference>
<dbReference type="InterPro" id="IPR003593">
    <property type="entry name" value="AAA+_ATPase"/>
</dbReference>
<evidence type="ECO:0000256" key="3">
    <source>
        <dbReference type="SAM" id="SignalP"/>
    </source>
</evidence>
<dbReference type="AlphaFoldDB" id="A0AAX4P505"/>
<feature type="chain" id="PRO_5043343428" evidence="3">
    <location>
        <begin position="31"/>
        <end position="1046"/>
    </location>
</feature>
<dbReference type="InterPro" id="IPR027417">
    <property type="entry name" value="P-loop_NTPase"/>
</dbReference>
<evidence type="ECO:0000313" key="6">
    <source>
        <dbReference type="Proteomes" id="UP001472866"/>
    </source>
</evidence>
<dbReference type="InterPro" id="IPR039812">
    <property type="entry name" value="Vesicle-fus_ATPase"/>
</dbReference>
<dbReference type="SUPFAM" id="SSF52540">
    <property type="entry name" value="P-loop containing nucleoside triphosphate hydrolases"/>
    <property type="match status" value="2"/>
</dbReference>
<dbReference type="CDD" id="cd00009">
    <property type="entry name" value="AAA"/>
    <property type="match status" value="1"/>
</dbReference>
<feature type="domain" description="AAA+ ATPase" evidence="4">
    <location>
        <begin position="545"/>
        <end position="688"/>
    </location>
</feature>
<dbReference type="Gene3D" id="3.40.50.300">
    <property type="entry name" value="P-loop containing nucleotide triphosphate hydrolases"/>
    <property type="match status" value="2"/>
</dbReference>
<dbReference type="GO" id="GO:0005524">
    <property type="term" value="F:ATP binding"/>
    <property type="evidence" value="ECO:0007669"/>
    <property type="project" value="InterPro"/>
</dbReference>
<keyword evidence="2" id="KW-0653">Protein transport</keyword>
<dbReference type="Proteomes" id="UP001472866">
    <property type="component" value="Chromosome 03"/>
</dbReference>
<organism evidence="5 6">
    <name type="scientific">Chloropicon roscoffensis</name>
    <dbReference type="NCBI Taxonomy" id="1461544"/>
    <lineage>
        <taxon>Eukaryota</taxon>
        <taxon>Viridiplantae</taxon>
        <taxon>Chlorophyta</taxon>
        <taxon>Chloropicophyceae</taxon>
        <taxon>Chloropicales</taxon>
        <taxon>Chloropicaceae</taxon>
        <taxon>Chloropicon</taxon>
    </lineage>
</organism>
<dbReference type="Gene3D" id="1.10.8.60">
    <property type="match status" value="1"/>
</dbReference>
<dbReference type="GO" id="GO:0005795">
    <property type="term" value="C:Golgi stack"/>
    <property type="evidence" value="ECO:0007669"/>
    <property type="project" value="TreeGrafter"/>
</dbReference>
<keyword evidence="3" id="KW-0732">Signal</keyword>
<dbReference type="EMBL" id="CP151503">
    <property type="protein sequence ID" value="WZN60977.1"/>
    <property type="molecule type" value="Genomic_DNA"/>
</dbReference>
<dbReference type="FunFam" id="3.40.50.300:FF:000154">
    <property type="entry name" value="Vesicle-fusing ATPase 1"/>
    <property type="match status" value="1"/>
</dbReference>
<dbReference type="Pfam" id="PF00004">
    <property type="entry name" value="AAA"/>
    <property type="match status" value="2"/>
</dbReference>
<protein>
    <submittedName>
        <fullName evidence="5">Vesicular-fusion protein SEC18</fullName>
    </submittedName>
</protein>
<name>A0AAX4P505_9CHLO</name>
<dbReference type="GO" id="GO:0016887">
    <property type="term" value="F:ATP hydrolysis activity"/>
    <property type="evidence" value="ECO:0007669"/>
    <property type="project" value="InterPro"/>
</dbReference>
<reference evidence="5 6" key="1">
    <citation type="submission" date="2024-03" db="EMBL/GenBank/DDBJ databases">
        <title>Complete genome sequence of the green alga Chloropicon roscoffensis RCC1871.</title>
        <authorList>
            <person name="Lemieux C."/>
            <person name="Pombert J.-F."/>
            <person name="Otis C."/>
            <person name="Turmel M."/>
        </authorList>
    </citation>
    <scope>NUCLEOTIDE SEQUENCE [LARGE SCALE GENOMIC DNA]</scope>
    <source>
        <strain evidence="5 6">RCC1871</strain>
    </source>
</reference>
<keyword evidence="1" id="KW-0813">Transport</keyword>
<gene>
    <name evidence="5" type="ORF">HKI87_03g25110</name>
</gene>
<evidence type="ECO:0000313" key="5">
    <source>
        <dbReference type="EMBL" id="WZN60977.1"/>
    </source>
</evidence>
<dbReference type="PROSITE" id="PS00674">
    <property type="entry name" value="AAA"/>
    <property type="match status" value="1"/>
</dbReference>
<sequence>MARLGASGASTRIVLSLLVAACAALAGALGEKASSGPSDAARPRARKALVAPTRVEAIVGTWSDLIELEFVPTNEVNVSFKVNAFGSGSNAQDLTFDPPMLRFDGTEGTERKSFRVKCKGNGGFYTVLYEFKSDTPFPFEGVRQTVVHVSDKARVSLVQPQGSKLVVGQTSMTHRVALTRPLDVTVVPVAQHGVTFEPAEFTFSRKDAAGSSKEFRVLVPPALPESLRTQPNRFAVSVDLELKCGNGSEDSPSCDLDGVYEPAGFVWEVLDVNRVLAEDSVFGTAADTGLPFSFAHPQDALVEIYAPDLVLSKHAVRVSARDVGTNREVRVVGRRDAGRRPCPPSAPCEYYVRYVVKESGGGKVGGNFKPARPGAGFHAETRVVVVDFCEVTVPEKSTAFVGQALELSVGWAEEASTAREGSDGEGEVLLEVEATAPEGVEVEPRRVQLRAGGGAAAVFRVTPSKEGRFVVAFGATGGTLRAAAAFAPSPVTSIVVYDSFNSDGFSFEERYGIGGLDEELNTILRRAMFSRLAKPEVVEALGVSHVRGILLWGPPGCGKPTIARQIGAMLLMPEPKVVNGPEIVSKYLGESENKVRDLFRDAEENPNEHHLIVFDEIDALVKPRGRGQGEAADQVYDGIVNTLLSKMDGIDRLDNVLVVGTTNRRDLIDPALLRPGRFDVQVKIDLPTEEGRREIFNIHTREMRRSGLVDNGVDLAKLATMARTFTGAEIEGVVKSAASLAVEEAMRLPSPSTTTGGLLVTQEHFERALGEIEPASSDSSDALAGLYGGGGLLEFSKEMAGAMDRFEGAIRYASGGEGGRAVSVLVHGPPGSGKTSFAAGLLSRALDDGQVARLEVLSAEQLLREDRRADAVWDAFAVAEGSRGQPRGCLLLDDLDGIIEHVDTMAGSYVNSPLYSQLRVLLASAERAGLVLVATTTTASAEKFDQISALFDVEVELPPVRTEQEVKAALSSAGIEEDALDLSEIADQLPLPIKTLMKRVDLVRTGNADLLPRYGAPVRKDDGEAETLSMVDVVANNHTSVKIFMI</sequence>
<evidence type="ECO:0000256" key="1">
    <source>
        <dbReference type="ARBA" id="ARBA00022448"/>
    </source>
</evidence>
<feature type="domain" description="AAA+ ATPase" evidence="4">
    <location>
        <begin position="820"/>
        <end position="961"/>
    </location>
</feature>
<accession>A0AAX4P505</accession>
<dbReference type="GO" id="GO:0043001">
    <property type="term" value="P:Golgi to plasma membrane protein transport"/>
    <property type="evidence" value="ECO:0007669"/>
    <property type="project" value="TreeGrafter"/>
</dbReference>